<gene>
    <name evidence="1" type="ORF">GCM10009680_56700</name>
</gene>
<dbReference type="RefSeq" id="WP_211122338.1">
    <property type="nucleotide sequence ID" value="NZ_BAAALR010000063.1"/>
</dbReference>
<organism evidence="1 2">
    <name type="scientific">Streptomyces yatensis</name>
    <dbReference type="NCBI Taxonomy" id="155177"/>
    <lineage>
        <taxon>Bacteria</taxon>
        <taxon>Bacillati</taxon>
        <taxon>Actinomycetota</taxon>
        <taxon>Actinomycetes</taxon>
        <taxon>Kitasatosporales</taxon>
        <taxon>Streptomycetaceae</taxon>
        <taxon>Streptomyces</taxon>
        <taxon>Streptomyces violaceusniger group</taxon>
    </lineage>
</organism>
<dbReference type="Proteomes" id="UP001499947">
    <property type="component" value="Unassembled WGS sequence"/>
</dbReference>
<name>A0ABN2INS2_9ACTN</name>
<dbReference type="EMBL" id="BAAALR010000063">
    <property type="protein sequence ID" value="GAA1708479.1"/>
    <property type="molecule type" value="Genomic_DNA"/>
</dbReference>
<reference evidence="1 2" key="1">
    <citation type="journal article" date="2019" name="Int. J. Syst. Evol. Microbiol.">
        <title>The Global Catalogue of Microorganisms (GCM) 10K type strain sequencing project: providing services to taxonomists for standard genome sequencing and annotation.</title>
        <authorList>
            <consortium name="The Broad Institute Genomics Platform"/>
            <consortium name="The Broad Institute Genome Sequencing Center for Infectious Disease"/>
            <person name="Wu L."/>
            <person name="Ma J."/>
        </authorList>
    </citation>
    <scope>NUCLEOTIDE SEQUENCE [LARGE SCALE GENOMIC DNA]</scope>
    <source>
        <strain evidence="1 2">JCM 13244</strain>
    </source>
</reference>
<dbReference type="InterPro" id="IPR046205">
    <property type="entry name" value="DUF6238"/>
</dbReference>
<protein>
    <submittedName>
        <fullName evidence="1">DUF6238 family protein</fullName>
    </submittedName>
</protein>
<sequence length="153" mass="16826">MPTDLPPEPDQLDSGFVPFATAALDFHRSLNLPAAQAAASRVEIDALHAHVIALYRLLDSHTGRTGPVAQAEGDHLQAGRVRLWQAAEHLHDAFHAAPRPDARHPGREPWREPLPEGAPELTICQRHLVIAVRVRRGHTPTDLHDPVTGVVRH</sequence>
<proteinExistence type="predicted"/>
<comment type="caution">
    <text evidence="1">The sequence shown here is derived from an EMBL/GenBank/DDBJ whole genome shotgun (WGS) entry which is preliminary data.</text>
</comment>
<evidence type="ECO:0000313" key="1">
    <source>
        <dbReference type="EMBL" id="GAA1708479.1"/>
    </source>
</evidence>
<evidence type="ECO:0000313" key="2">
    <source>
        <dbReference type="Proteomes" id="UP001499947"/>
    </source>
</evidence>
<dbReference type="Pfam" id="PF19751">
    <property type="entry name" value="DUF6238"/>
    <property type="match status" value="1"/>
</dbReference>
<keyword evidence="2" id="KW-1185">Reference proteome</keyword>
<accession>A0ABN2INS2</accession>